<dbReference type="CDD" id="cd11567">
    <property type="entry name" value="YciH_like"/>
    <property type="match status" value="1"/>
</dbReference>
<evidence type="ECO:0000313" key="5">
    <source>
        <dbReference type="Proteomes" id="UP000316426"/>
    </source>
</evidence>
<dbReference type="Gene3D" id="3.30.780.10">
    <property type="entry name" value="SUI1-like domain"/>
    <property type="match status" value="1"/>
</dbReference>
<dbReference type="RefSeq" id="WP_145109689.1">
    <property type="nucleotide sequence ID" value="NZ_CP036349.1"/>
</dbReference>
<dbReference type="InterPro" id="IPR005872">
    <property type="entry name" value="SUI1_arc_bac"/>
</dbReference>
<keyword evidence="4" id="KW-0396">Initiation factor</keyword>
<dbReference type="PROSITE" id="PS50296">
    <property type="entry name" value="SUI1"/>
    <property type="match status" value="1"/>
</dbReference>
<keyword evidence="2" id="KW-0648">Protein biosynthesis</keyword>
<dbReference type="EMBL" id="CP036349">
    <property type="protein sequence ID" value="QDV73168.1"/>
    <property type="molecule type" value="Genomic_DNA"/>
</dbReference>
<gene>
    <name evidence="4" type="ORF">Spa11_13620</name>
</gene>
<proteinExistence type="predicted"/>
<reference evidence="4 5" key="1">
    <citation type="submission" date="2019-02" db="EMBL/GenBank/DDBJ databases">
        <title>Deep-cultivation of Planctomycetes and their phenomic and genomic characterization uncovers novel biology.</title>
        <authorList>
            <person name="Wiegand S."/>
            <person name="Jogler M."/>
            <person name="Boedeker C."/>
            <person name="Pinto D."/>
            <person name="Vollmers J."/>
            <person name="Rivas-Marin E."/>
            <person name="Kohn T."/>
            <person name="Peeters S.H."/>
            <person name="Heuer A."/>
            <person name="Rast P."/>
            <person name="Oberbeckmann S."/>
            <person name="Bunk B."/>
            <person name="Jeske O."/>
            <person name="Meyerdierks A."/>
            <person name="Storesund J.E."/>
            <person name="Kallscheuer N."/>
            <person name="Luecker S."/>
            <person name="Lage O.M."/>
            <person name="Pohl T."/>
            <person name="Merkel B.J."/>
            <person name="Hornburger P."/>
            <person name="Mueller R.-W."/>
            <person name="Bruemmer F."/>
            <person name="Labrenz M."/>
            <person name="Spormann A.M."/>
            <person name="Op den Camp H."/>
            <person name="Overmann J."/>
            <person name="Amann R."/>
            <person name="Jetten M.S.M."/>
            <person name="Mascher T."/>
            <person name="Medema M.H."/>
            <person name="Devos D.P."/>
            <person name="Kaster A.-K."/>
            <person name="Ovreas L."/>
            <person name="Rohde M."/>
            <person name="Galperin M.Y."/>
            <person name="Jogler C."/>
        </authorList>
    </citation>
    <scope>NUCLEOTIDE SEQUENCE [LARGE SCALE GENOMIC DNA]</scope>
    <source>
        <strain evidence="4 5">Spa11</strain>
    </source>
</reference>
<feature type="domain" description="SUI1" evidence="3">
    <location>
        <begin position="48"/>
        <end position="108"/>
    </location>
</feature>
<organism evidence="4 5">
    <name type="scientific">Botrimarina mediterranea</name>
    <dbReference type="NCBI Taxonomy" id="2528022"/>
    <lineage>
        <taxon>Bacteria</taxon>
        <taxon>Pseudomonadati</taxon>
        <taxon>Planctomycetota</taxon>
        <taxon>Planctomycetia</taxon>
        <taxon>Pirellulales</taxon>
        <taxon>Lacipirellulaceae</taxon>
        <taxon>Botrimarina</taxon>
    </lineage>
</organism>
<dbReference type="AlphaFoldDB" id="A0A518K5U7"/>
<name>A0A518K5U7_9BACT</name>
<dbReference type="InterPro" id="IPR001950">
    <property type="entry name" value="SUI1"/>
</dbReference>
<dbReference type="Proteomes" id="UP000316426">
    <property type="component" value="Chromosome"/>
</dbReference>
<dbReference type="SUPFAM" id="SSF55159">
    <property type="entry name" value="eIF1-like"/>
    <property type="match status" value="1"/>
</dbReference>
<protein>
    <submittedName>
        <fullName evidence="4">Translation initiation factor Sui1</fullName>
    </submittedName>
</protein>
<keyword evidence="1" id="KW-0810">Translation regulation</keyword>
<accession>A0A518K5U7</accession>
<dbReference type="PIRSF" id="PIRSF037511">
    <property type="entry name" value="Transl_init_SUI1_pro"/>
    <property type="match status" value="1"/>
</dbReference>
<dbReference type="GO" id="GO:0006417">
    <property type="term" value="P:regulation of translation"/>
    <property type="evidence" value="ECO:0007669"/>
    <property type="project" value="UniProtKB-KW"/>
</dbReference>
<evidence type="ECO:0000259" key="3">
    <source>
        <dbReference type="PROSITE" id="PS50296"/>
    </source>
</evidence>
<dbReference type="InterPro" id="IPR036877">
    <property type="entry name" value="SUI1_dom_sf"/>
</dbReference>
<dbReference type="Pfam" id="PF01253">
    <property type="entry name" value="SUI1"/>
    <property type="match status" value="1"/>
</dbReference>
<evidence type="ECO:0000256" key="1">
    <source>
        <dbReference type="ARBA" id="ARBA00022845"/>
    </source>
</evidence>
<dbReference type="KEGG" id="bmei:Spa11_13620"/>
<evidence type="ECO:0000313" key="4">
    <source>
        <dbReference type="EMBL" id="QDV73168.1"/>
    </source>
</evidence>
<evidence type="ECO:0000256" key="2">
    <source>
        <dbReference type="ARBA" id="ARBA00022917"/>
    </source>
</evidence>
<dbReference type="GO" id="GO:0003743">
    <property type="term" value="F:translation initiation factor activity"/>
    <property type="evidence" value="ECO:0007669"/>
    <property type="project" value="UniProtKB-KW"/>
</dbReference>
<sequence length="116" mass="12194">MPGLFAGTPFERPVTCDRCGRGVAACDCPAAAPPPKSPKEFELRVRRERRRGKWCAVVAGLESDAATQKSLLKELRSALGAGGGVSDGELVLQGDCRDKVLQKLAALGYRAKPAGG</sequence>
<keyword evidence="5" id="KW-1185">Reference proteome</keyword>